<dbReference type="Proteomes" id="UP000230750">
    <property type="component" value="Unassembled WGS sequence"/>
</dbReference>
<reference evidence="2 3" key="1">
    <citation type="journal article" date="2017" name="PLoS Biol.">
        <title>The sea cucumber genome provides insights into morphological evolution and visceral regeneration.</title>
        <authorList>
            <person name="Zhang X."/>
            <person name="Sun L."/>
            <person name="Yuan J."/>
            <person name="Sun Y."/>
            <person name="Gao Y."/>
            <person name="Zhang L."/>
            <person name="Li S."/>
            <person name="Dai H."/>
            <person name="Hamel J.F."/>
            <person name="Liu C."/>
            <person name="Yu Y."/>
            <person name="Liu S."/>
            <person name="Lin W."/>
            <person name="Guo K."/>
            <person name="Jin S."/>
            <person name="Xu P."/>
            <person name="Storey K.B."/>
            <person name="Huan P."/>
            <person name="Zhang T."/>
            <person name="Zhou Y."/>
            <person name="Zhang J."/>
            <person name="Lin C."/>
            <person name="Li X."/>
            <person name="Xing L."/>
            <person name="Huo D."/>
            <person name="Sun M."/>
            <person name="Wang L."/>
            <person name="Mercier A."/>
            <person name="Li F."/>
            <person name="Yang H."/>
            <person name="Xiang J."/>
        </authorList>
    </citation>
    <scope>NUCLEOTIDE SEQUENCE [LARGE SCALE GENOMIC DNA]</scope>
    <source>
        <strain evidence="2">Shaxun</strain>
        <tissue evidence="2">Muscle</tissue>
    </source>
</reference>
<sequence length="622" mass="69892">MGFDFDKAYVEEHMQKTVVEKQTTESTEGEDKKAQPPKEEKRPRGRPKKQDSTGQKEETEEEKGSSDTKGPPIKKEEGDKEGDDKEGDIVGGEDKKESEEKEECPKVEGDLSSDSKQTGTAEEGTEKLQEGQDENVKEDADEKPQKAAKKRPGRPRKKPKKARAVSEGGDGATHENGSETEPGTDGDKEYKPKKRGRKRKRVSEDGEELFMTKRGRPSLQLSEENLKHCIDSGLPRQKIAEVFGTCMRSISRYLELHKMRKSDKFYNCTDAELDEMVSKICKDHPDWGQIHIQEDFAKRGMFFRRAQIRNSVRRVDPIGIELRKLNNLKRRWNRGSLKKLDSILPADGINMTSTDSFLCQPPRTGLNGLSQEDSVRLLKDIVYSSKRKYVEYPPPFKTEESSEESSKEAGEEQQGDELIKAVEAVQVKTEGEPLEAVRAVQVKSEGEPLEAVEAVQVKTEGEPPEDAVAEPEMTSGKDEATDQDSTPTAEPTVSTEGLSVEKDTYWKHRLQSMVMSNKRAGRQAAAERRGPEVKIPKEDLKECVDLGYSSTRIADKFSTSKHNVRRHLDMYKLGKARRFEILTGTERWLSPGAQGGGGIRAPSHSSSIGFNYFTKPMGYNFK</sequence>
<feature type="region of interest" description="Disordered" evidence="1">
    <location>
        <begin position="1"/>
        <end position="214"/>
    </location>
</feature>
<organism evidence="2 3">
    <name type="scientific">Stichopus japonicus</name>
    <name type="common">Sea cucumber</name>
    <dbReference type="NCBI Taxonomy" id="307972"/>
    <lineage>
        <taxon>Eukaryota</taxon>
        <taxon>Metazoa</taxon>
        <taxon>Echinodermata</taxon>
        <taxon>Eleutherozoa</taxon>
        <taxon>Echinozoa</taxon>
        <taxon>Holothuroidea</taxon>
        <taxon>Aspidochirotacea</taxon>
        <taxon>Aspidochirotida</taxon>
        <taxon>Stichopodidae</taxon>
        <taxon>Apostichopus</taxon>
    </lineage>
</organism>
<evidence type="ECO:0000256" key="1">
    <source>
        <dbReference type="SAM" id="MobiDB-lite"/>
    </source>
</evidence>
<feature type="compositionally biased region" description="Polar residues" evidence="1">
    <location>
        <begin position="483"/>
        <end position="497"/>
    </location>
</feature>
<name>A0A2G8KFB9_STIJA</name>
<feature type="compositionally biased region" description="Basic and acidic residues" evidence="1">
    <location>
        <begin position="92"/>
        <end position="109"/>
    </location>
</feature>
<feature type="compositionally biased region" description="Basic and acidic residues" evidence="1">
    <location>
        <begin position="397"/>
        <end position="410"/>
    </location>
</feature>
<feature type="region of interest" description="Disordered" evidence="1">
    <location>
        <begin position="392"/>
        <end position="417"/>
    </location>
</feature>
<feature type="compositionally biased region" description="Basic and acidic residues" evidence="1">
    <location>
        <begin position="124"/>
        <end position="145"/>
    </location>
</feature>
<dbReference type="OrthoDB" id="2686689at2759"/>
<feature type="compositionally biased region" description="Basic residues" evidence="1">
    <location>
        <begin position="146"/>
        <end position="163"/>
    </location>
</feature>
<feature type="compositionally biased region" description="Basic and acidic residues" evidence="1">
    <location>
        <begin position="1"/>
        <end position="66"/>
    </location>
</feature>
<dbReference type="EMBL" id="MRZV01000628">
    <property type="protein sequence ID" value="PIK46670.1"/>
    <property type="molecule type" value="Genomic_DNA"/>
</dbReference>
<gene>
    <name evidence="2" type="ORF">BSL78_16455</name>
</gene>
<evidence type="ECO:0000313" key="3">
    <source>
        <dbReference type="Proteomes" id="UP000230750"/>
    </source>
</evidence>
<comment type="caution">
    <text evidence="2">The sequence shown here is derived from an EMBL/GenBank/DDBJ whole genome shotgun (WGS) entry which is preliminary data.</text>
</comment>
<dbReference type="AlphaFoldDB" id="A0A2G8KFB9"/>
<dbReference type="STRING" id="307972.A0A2G8KFB9"/>
<feature type="region of interest" description="Disordered" evidence="1">
    <location>
        <begin position="456"/>
        <end position="498"/>
    </location>
</feature>
<evidence type="ECO:0000313" key="2">
    <source>
        <dbReference type="EMBL" id="PIK46670.1"/>
    </source>
</evidence>
<protein>
    <submittedName>
        <fullName evidence="2">Uncharacterized protein</fullName>
    </submittedName>
</protein>
<proteinExistence type="predicted"/>
<feature type="compositionally biased region" description="Basic residues" evidence="1">
    <location>
        <begin position="191"/>
        <end position="201"/>
    </location>
</feature>
<keyword evidence="3" id="KW-1185">Reference proteome</keyword>
<accession>A0A2G8KFB9</accession>